<evidence type="ECO:0000256" key="1">
    <source>
        <dbReference type="SAM" id="MobiDB-lite"/>
    </source>
</evidence>
<dbReference type="eggNOG" id="ENOG5032VMY">
    <property type="taxonomic scope" value="Bacteria"/>
</dbReference>
<sequence length="62" mass="6963">MHSGNRIHTTTASNSSASASVNLSTSARIGLNYRALGLLEEDHIYWFWIGSHAEYDELLQRL</sequence>
<dbReference type="AlphaFoldDB" id="U5QIP8"/>
<dbReference type="Proteomes" id="UP000017396">
    <property type="component" value="Chromosome"/>
</dbReference>
<keyword evidence="3" id="KW-1185">Reference proteome</keyword>
<protein>
    <submittedName>
        <fullName evidence="2">Uncharacterized protein</fullName>
    </submittedName>
</protein>
<feature type="region of interest" description="Disordered" evidence="1">
    <location>
        <begin position="1"/>
        <end position="20"/>
    </location>
</feature>
<dbReference type="KEGG" id="glj:GKIL_1304"/>
<proteinExistence type="predicted"/>
<organism evidence="2 3">
    <name type="scientific">Gloeobacter kilaueensis (strain ATCC BAA-2537 / CCAP 1431/1 / ULC 316 / JS1)</name>
    <dbReference type="NCBI Taxonomy" id="1183438"/>
    <lineage>
        <taxon>Bacteria</taxon>
        <taxon>Bacillati</taxon>
        <taxon>Cyanobacteriota</taxon>
        <taxon>Cyanophyceae</taxon>
        <taxon>Gloeobacterales</taxon>
        <taxon>Gloeobacteraceae</taxon>
        <taxon>Gloeobacter</taxon>
    </lineage>
</organism>
<dbReference type="HOGENOM" id="CLU_2897830_0_0_3"/>
<feature type="compositionally biased region" description="Low complexity" evidence="1">
    <location>
        <begin position="9"/>
        <end position="20"/>
    </location>
</feature>
<dbReference type="STRING" id="1183438.GKIL_1304"/>
<evidence type="ECO:0000313" key="2">
    <source>
        <dbReference type="EMBL" id="AGY57550.1"/>
    </source>
</evidence>
<dbReference type="EMBL" id="CP003587">
    <property type="protein sequence ID" value="AGY57550.1"/>
    <property type="molecule type" value="Genomic_DNA"/>
</dbReference>
<accession>U5QIP8</accession>
<gene>
    <name evidence="2" type="ORF">GKIL_1304</name>
</gene>
<reference evidence="2 3" key="1">
    <citation type="journal article" date="2013" name="PLoS ONE">
        <title>Cultivation and Complete Genome Sequencing of Gloeobacter kilaueensis sp. nov., from a Lava Cave in Kilauea Caldera, Hawai'i.</title>
        <authorList>
            <person name="Saw J.H."/>
            <person name="Schatz M."/>
            <person name="Brown M.V."/>
            <person name="Kunkel D.D."/>
            <person name="Foster J.S."/>
            <person name="Shick H."/>
            <person name="Christensen S."/>
            <person name="Hou S."/>
            <person name="Wan X."/>
            <person name="Donachie S.P."/>
        </authorList>
    </citation>
    <scope>NUCLEOTIDE SEQUENCE [LARGE SCALE GENOMIC DNA]</scope>
    <source>
        <strain evidence="3">JS</strain>
    </source>
</reference>
<evidence type="ECO:0000313" key="3">
    <source>
        <dbReference type="Proteomes" id="UP000017396"/>
    </source>
</evidence>
<name>U5QIP8_GLOK1</name>